<protein>
    <submittedName>
        <fullName evidence="1">Histone1a</fullName>
    </submittedName>
</protein>
<reference evidence="1" key="1">
    <citation type="submission" date="2015-12" db="EMBL/GenBank/DDBJ databases">
        <title>Update maize B73 reference genome by single molecule sequencing technologies.</title>
        <authorList>
            <consortium name="Maize Genome Sequencing Project"/>
            <person name="Ware D."/>
        </authorList>
    </citation>
    <scope>NUCLEOTIDE SEQUENCE [LARGE SCALE GENOMIC DNA]</scope>
    <source>
        <tissue evidence="1">Seedling</tissue>
    </source>
</reference>
<dbReference type="EMBL" id="CM007650">
    <property type="protein sequence ID" value="ONM51879.1"/>
    <property type="molecule type" value="Genomic_DNA"/>
</dbReference>
<dbReference type="AlphaFoldDB" id="A0A1D6HU95"/>
<name>A0A1D6HU95_MAIZE</name>
<proteinExistence type="predicted"/>
<evidence type="ECO:0000313" key="1">
    <source>
        <dbReference type="EMBL" id="ONM51879.1"/>
    </source>
</evidence>
<organism evidence="1">
    <name type="scientific">Zea mays</name>
    <name type="common">Maize</name>
    <dbReference type="NCBI Taxonomy" id="4577"/>
    <lineage>
        <taxon>Eukaryota</taxon>
        <taxon>Viridiplantae</taxon>
        <taxon>Streptophyta</taxon>
        <taxon>Embryophyta</taxon>
        <taxon>Tracheophyta</taxon>
        <taxon>Spermatophyta</taxon>
        <taxon>Magnoliopsida</taxon>
        <taxon>Liliopsida</taxon>
        <taxon>Poales</taxon>
        <taxon>Poaceae</taxon>
        <taxon>PACMAD clade</taxon>
        <taxon>Panicoideae</taxon>
        <taxon>Andropogonodae</taxon>
        <taxon>Andropogoneae</taxon>
        <taxon>Tripsacinae</taxon>
        <taxon>Zea</taxon>
    </lineage>
</organism>
<gene>
    <name evidence="1" type="ORF">ZEAMMB73_Zm00001d018981</name>
</gene>
<dbReference type="EMBL" id="CM007650">
    <property type="protein sequence ID" value="ONM51876.1"/>
    <property type="molecule type" value="Genomic_DNA"/>
</dbReference>
<accession>A0A1D6HU95</accession>
<sequence length="20" mass="2060">MDFDPIVILSVALDSSVAPA</sequence>